<dbReference type="EMBL" id="WMJZ01000019">
    <property type="protein sequence ID" value="MTH47430.1"/>
    <property type="molecule type" value="Genomic_DNA"/>
</dbReference>
<gene>
    <name evidence="3" type="ORF">GJV78_14420</name>
</gene>
<dbReference type="Gene3D" id="3.40.50.10140">
    <property type="entry name" value="Toll/interleukin-1 receptor homology (TIR) domain"/>
    <property type="match status" value="1"/>
</dbReference>
<evidence type="ECO:0000313" key="3">
    <source>
        <dbReference type="EMBL" id="MTH47430.1"/>
    </source>
</evidence>
<dbReference type="Pfam" id="PF13676">
    <property type="entry name" value="TIR_2"/>
    <property type="match status" value="1"/>
</dbReference>
<dbReference type="PROSITE" id="PS50104">
    <property type="entry name" value="TIR"/>
    <property type="match status" value="1"/>
</dbReference>
<feature type="domain" description="TIR" evidence="2">
    <location>
        <begin position="1"/>
        <end position="151"/>
    </location>
</feature>
<dbReference type="SUPFAM" id="SSF52540">
    <property type="entry name" value="P-loop containing nucleoside triphosphate hydrolases"/>
    <property type="match status" value="1"/>
</dbReference>
<dbReference type="InterPro" id="IPR019734">
    <property type="entry name" value="TPR_rpt"/>
</dbReference>
<feature type="repeat" description="TPR" evidence="1">
    <location>
        <begin position="622"/>
        <end position="655"/>
    </location>
</feature>
<dbReference type="Gene3D" id="1.25.40.10">
    <property type="entry name" value="Tetratricopeptide repeat domain"/>
    <property type="match status" value="1"/>
</dbReference>
<proteinExistence type="predicted"/>
<reference evidence="3 4" key="1">
    <citation type="submission" date="2019-11" db="EMBL/GenBank/DDBJ databases">
        <title>Escherichia alba sp. nov. isolated from the gut of plastic-eating superworms Zophobas atratus.</title>
        <authorList>
            <person name="Yang Y."/>
        </authorList>
    </citation>
    <scope>NUCLEOTIDE SEQUENCE [LARGE SCALE GENOMIC DNA]</scope>
    <source>
        <strain evidence="4">BIT-B35</strain>
    </source>
</reference>
<comment type="caution">
    <text evidence="3">The sequence shown here is derived from an EMBL/GenBank/DDBJ whole genome shotgun (WGS) entry which is preliminary data.</text>
</comment>
<name>A0A6L6IQY4_9ENTR</name>
<sequence length="823" mass="95268">MKAFLSHNFADKDFVKKVYEHLSATHAIFDEKTFPSNAYLIDEIRESMLDCEIFVLFLSKSALASGWVQGEINLAKELLFNQSLKKIMVFLLDDTKWSELPESFQQYRAESIPNPIQIAIAIRNELQALVKNQTQECYGREDDVKKITGDLIMMEQNPKFLFLSGPDGIGRRTLAREVYKKLYRLVNGFIQLDIGEFADLSSIHDSLLQYTANWKAGEYLDQRKSFDKLTEPKQLEKLSAMIDSICIPGKQALLINISNSNVINDDRLNELFISFITALNKHSWPLVVFISKRNVDLDDLKEGYAYQVFPLSEDDSIYLFRMLINLYSVHIPKSETHIIEQSVIGHPGLINMVATYLKTNPGYKINKTHGTIVSKVRTEVNRLIQDFVKNDVKLEKAIGFFGMADIVSFNEAKEIGKSWPDFEYGLSKLIDSGFLQYQKNDYRLSTYLQNAASRYAQMYRAELLPHIKVILQKYSEVDSDTYVPIDILDARIVSHLVTDEPLPDYLKNFVMPIQLIKAAKRRYNEREYADALQLAQDANQWQTKLSPEGKIETWRLIGLSSARTGNEKAFTSFKEQYLTIPNHPKKDIIYNFVNGFKYRLNGRLKDALKCLMKIEEKRDIDAHVFREIATIYSFDERFDEAISYADKALSIDVDNPFILDIKAWALLSLYRQERTTALVNKIEECLEKLKIADERKNTTFFHVREKMKDVLVDNQNIALLDSLSKSTQLNIQLKISLLEIFSAKGRNYQYAELLKDIQSVIKRKKDNKIIEVNLAKVQIKHAIEQQDFPEAESLLSRWGHRFTDYLEENLKKEIMQVKAYCKK</sequence>
<evidence type="ECO:0000313" key="4">
    <source>
        <dbReference type="Proteomes" id="UP000477739"/>
    </source>
</evidence>
<dbReference type="Gene3D" id="3.40.50.300">
    <property type="entry name" value="P-loop containing nucleotide triphosphate hydrolases"/>
    <property type="match status" value="1"/>
</dbReference>
<evidence type="ECO:0000259" key="2">
    <source>
        <dbReference type="PROSITE" id="PS50104"/>
    </source>
</evidence>
<dbReference type="InterPro" id="IPR027417">
    <property type="entry name" value="P-loop_NTPase"/>
</dbReference>
<dbReference type="SUPFAM" id="SSF48452">
    <property type="entry name" value="TPR-like"/>
    <property type="match status" value="1"/>
</dbReference>
<dbReference type="InterPro" id="IPR011990">
    <property type="entry name" value="TPR-like_helical_dom_sf"/>
</dbReference>
<dbReference type="InterPro" id="IPR000157">
    <property type="entry name" value="TIR_dom"/>
</dbReference>
<dbReference type="OrthoDB" id="6883655at2"/>
<dbReference type="AlphaFoldDB" id="A0A6L6IQY4"/>
<evidence type="ECO:0000256" key="1">
    <source>
        <dbReference type="PROSITE-ProRule" id="PRU00339"/>
    </source>
</evidence>
<dbReference type="RefSeq" id="WP_155109019.1">
    <property type="nucleotide sequence ID" value="NZ_WMJZ01000019.1"/>
</dbReference>
<dbReference type="GO" id="GO:0007165">
    <property type="term" value="P:signal transduction"/>
    <property type="evidence" value="ECO:0007669"/>
    <property type="project" value="InterPro"/>
</dbReference>
<organism evidence="3 4">
    <name type="scientific">Intestinirhabdus alba</name>
    <dbReference type="NCBI Taxonomy" id="2899544"/>
    <lineage>
        <taxon>Bacteria</taxon>
        <taxon>Pseudomonadati</taxon>
        <taxon>Pseudomonadota</taxon>
        <taxon>Gammaproteobacteria</taxon>
        <taxon>Enterobacterales</taxon>
        <taxon>Enterobacteriaceae</taxon>
        <taxon>Intestinirhabdus</taxon>
    </lineage>
</organism>
<keyword evidence="1" id="KW-0802">TPR repeat</keyword>
<dbReference type="Proteomes" id="UP000477739">
    <property type="component" value="Unassembled WGS sequence"/>
</dbReference>
<dbReference type="InterPro" id="IPR035897">
    <property type="entry name" value="Toll_tir_struct_dom_sf"/>
</dbReference>
<protein>
    <submittedName>
        <fullName evidence="3">TIR domain-containing protein</fullName>
    </submittedName>
</protein>
<accession>A0A6L6IQY4</accession>
<keyword evidence="4" id="KW-1185">Reference proteome</keyword>
<dbReference type="SUPFAM" id="SSF52200">
    <property type="entry name" value="Toll/Interleukin receptor TIR domain"/>
    <property type="match status" value="1"/>
</dbReference>
<dbReference type="PROSITE" id="PS50005">
    <property type="entry name" value="TPR"/>
    <property type="match status" value="1"/>
</dbReference>